<evidence type="ECO:0000313" key="3">
    <source>
        <dbReference type="Proteomes" id="UP000031473"/>
    </source>
</evidence>
<dbReference type="RefSeq" id="WP_039355094.1">
    <property type="nucleotide sequence ID" value="NZ_FOLA01000033.1"/>
</dbReference>
<keyword evidence="1" id="KW-0812">Transmembrane</keyword>
<dbReference type="OrthoDB" id="9794165at2"/>
<feature type="transmembrane region" description="Helical" evidence="1">
    <location>
        <begin position="129"/>
        <end position="147"/>
    </location>
</feature>
<organism evidence="2 3">
    <name type="scientific">Kaistella jeonii</name>
    <dbReference type="NCBI Taxonomy" id="266749"/>
    <lineage>
        <taxon>Bacteria</taxon>
        <taxon>Pseudomonadati</taxon>
        <taxon>Bacteroidota</taxon>
        <taxon>Flavobacteriia</taxon>
        <taxon>Flavobacteriales</taxon>
        <taxon>Weeksellaceae</taxon>
        <taxon>Chryseobacterium group</taxon>
        <taxon>Kaistella</taxon>
    </lineage>
</organism>
<keyword evidence="1" id="KW-1133">Transmembrane helix</keyword>
<sequence length="166" mass="19659">MKITLPLTIYGKYQTDFSYAEIINILDKKTSEKYLLGMKIDKYEYEENNKTIKIQRYSIGLDAFLESFPLIKMKIENENSMVANVKITPSYFRILFFAVFVIVFIPAAFFAEKWTINDILRTPTLPERFLFSLAGIIPGIWCYFQFIRPIKKTEKWLIEKLKLQKL</sequence>
<gene>
    <name evidence="2" type="ORF">OA86_14980</name>
</gene>
<feature type="transmembrane region" description="Helical" evidence="1">
    <location>
        <begin position="91"/>
        <end position="109"/>
    </location>
</feature>
<comment type="caution">
    <text evidence="2">The sequence shown here is derived from an EMBL/GenBank/DDBJ whole genome shotgun (WGS) entry which is preliminary data.</text>
</comment>
<dbReference type="EMBL" id="JSYL01000024">
    <property type="protein sequence ID" value="KIA82620.1"/>
    <property type="molecule type" value="Genomic_DNA"/>
</dbReference>
<keyword evidence="3" id="KW-1185">Reference proteome</keyword>
<name>A0A0C1CNM1_9FLAO</name>
<protein>
    <submittedName>
        <fullName evidence="2">Uncharacterized protein</fullName>
    </submittedName>
</protein>
<dbReference type="Proteomes" id="UP000031473">
    <property type="component" value="Unassembled WGS sequence"/>
</dbReference>
<dbReference type="AlphaFoldDB" id="A0A0C1CNM1"/>
<keyword evidence="1" id="KW-0472">Membrane</keyword>
<proteinExistence type="predicted"/>
<evidence type="ECO:0000313" key="2">
    <source>
        <dbReference type="EMBL" id="KIA82620.1"/>
    </source>
</evidence>
<accession>A0A0C1CNM1</accession>
<evidence type="ECO:0000256" key="1">
    <source>
        <dbReference type="SAM" id="Phobius"/>
    </source>
</evidence>
<reference evidence="2 3" key="1">
    <citation type="submission" date="2014-10" db="EMBL/GenBank/DDBJ databases">
        <title>Kaistella jeonii genome.</title>
        <authorList>
            <person name="Clayton J.T."/>
            <person name="Newman J.D."/>
        </authorList>
    </citation>
    <scope>NUCLEOTIDE SEQUENCE [LARGE SCALE GENOMIC DNA]</scope>
    <source>
        <strain evidence="2 3">DSM 17048</strain>
    </source>
</reference>